<reference evidence="2" key="2">
    <citation type="submission" date="2015-01" db="EMBL/GenBank/DDBJ databases">
        <title>Evolutionary Origins and Diversification of the Mycorrhizal Mutualists.</title>
        <authorList>
            <consortium name="DOE Joint Genome Institute"/>
            <consortium name="Mycorrhizal Genomics Consortium"/>
            <person name="Kohler A."/>
            <person name="Kuo A."/>
            <person name="Nagy L.G."/>
            <person name="Floudas D."/>
            <person name="Copeland A."/>
            <person name="Barry K.W."/>
            <person name="Cichocki N."/>
            <person name="Veneault-Fourrey C."/>
            <person name="LaButti K."/>
            <person name="Lindquist E.A."/>
            <person name="Lipzen A."/>
            <person name="Lundell T."/>
            <person name="Morin E."/>
            <person name="Murat C."/>
            <person name="Riley R."/>
            <person name="Ohm R."/>
            <person name="Sun H."/>
            <person name="Tunlid A."/>
            <person name="Henrissat B."/>
            <person name="Grigoriev I.V."/>
            <person name="Hibbett D.S."/>
            <person name="Martin F."/>
        </authorList>
    </citation>
    <scope>NUCLEOTIDE SEQUENCE [LARGE SCALE GENOMIC DNA]</scope>
    <source>
        <strain evidence="2">Zn</strain>
    </source>
</reference>
<proteinExistence type="predicted"/>
<evidence type="ECO:0000313" key="2">
    <source>
        <dbReference type="Proteomes" id="UP000054321"/>
    </source>
</evidence>
<dbReference type="HOGENOM" id="CLU_1008648_0_0_1"/>
<reference evidence="1 2" key="1">
    <citation type="submission" date="2014-04" db="EMBL/GenBank/DDBJ databases">
        <authorList>
            <consortium name="DOE Joint Genome Institute"/>
            <person name="Kuo A."/>
            <person name="Martino E."/>
            <person name="Perotto S."/>
            <person name="Kohler A."/>
            <person name="Nagy L.G."/>
            <person name="Floudas D."/>
            <person name="Copeland A."/>
            <person name="Barry K.W."/>
            <person name="Cichocki N."/>
            <person name="Veneault-Fourrey C."/>
            <person name="LaButti K."/>
            <person name="Lindquist E.A."/>
            <person name="Lipzen A."/>
            <person name="Lundell T."/>
            <person name="Morin E."/>
            <person name="Murat C."/>
            <person name="Sun H."/>
            <person name="Tunlid A."/>
            <person name="Henrissat B."/>
            <person name="Grigoriev I.V."/>
            <person name="Hibbett D.S."/>
            <person name="Martin F."/>
            <person name="Nordberg H.P."/>
            <person name="Cantor M.N."/>
            <person name="Hua S.X."/>
        </authorList>
    </citation>
    <scope>NUCLEOTIDE SEQUENCE [LARGE SCALE GENOMIC DNA]</scope>
    <source>
        <strain evidence="1 2">Zn</strain>
    </source>
</reference>
<gene>
    <name evidence="1" type="ORF">OIDMADRAFT_62467</name>
</gene>
<dbReference type="InParanoid" id="A0A0C3G8K1"/>
<keyword evidence="2" id="KW-1185">Reference proteome</keyword>
<protein>
    <submittedName>
        <fullName evidence="1">Uncharacterized protein</fullName>
    </submittedName>
</protein>
<dbReference type="EMBL" id="KN832920">
    <property type="protein sequence ID" value="KIM92545.1"/>
    <property type="molecule type" value="Genomic_DNA"/>
</dbReference>
<dbReference type="AlphaFoldDB" id="A0A0C3G8K1"/>
<dbReference type="STRING" id="913774.A0A0C3G8K1"/>
<name>A0A0C3G8K1_OIDMZ</name>
<accession>A0A0C3G8K1</accession>
<evidence type="ECO:0000313" key="1">
    <source>
        <dbReference type="EMBL" id="KIM92545.1"/>
    </source>
</evidence>
<organism evidence="1 2">
    <name type="scientific">Oidiodendron maius (strain Zn)</name>
    <dbReference type="NCBI Taxonomy" id="913774"/>
    <lineage>
        <taxon>Eukaryota</taxon>
        <taxon>Fungi</taxon>
        <taxon>Dikarya</taxon>
        <taxon>Ascomycota</taxon>
        <taxon>Pezizomycotina</taxon>
        <taxon>Leotiomycetes</taxon>
        <taxon>Leotiomycetes incertae sedis</taxon>
        <taxon>Myxotrichaceae</taxon>
        <taxon>Oidiodendron</taxon>
    </lineage>
</organism>
<dbReference type="Proteomes" id="UP000054321">
    <property type="component" value="Unassembled WGS sequence"/>
</dbReference>
<sequence length="276" mass="30789">MKDLAPLPRALLYVIRKPWGLLKPETIDRLRNHVRQMLALHDPGRFPLGQPCGLLSVADELFAGLPQLHATWTYAFACCEEGSRQNWQYARTAEGAQALKTRVQRGLPTLTRLHVGPDPPSPRGLRDIVEAGFGGQPLTVSEAKGLPSCGSTACHTPYKVPVLLDRLPPVLILTEENLDLHCGNPPGLYSEVLVSCMGYRLERTHAVRYRIEGYIVNRANHFTLYWQRRVEKSAYYQALAYDGMVNGGKFVHYPSLNSAYPKGAVLGLVFLTRVDD</sequence>